<gene>
    <name evidence="2" type="ORF">UU50_C0028G0009</name>
</gene>
<accession>A0A0G0XL84</accession>
<name>A0A0G0XL84_9BACT</name>
<organism evidence="2 3">
    <name type="scientific">Candidatus Uhrbacteria bacterium GW2011_GWC1_41_20</name>
    <dbReference type="NCBI Taxonomy" id="1618983"/>
    <lineage>
        <taxon>Bacteria</taxon>
        <taxon>Candidatus Uhriibacteriota</taxon>
    </lineage>
</organism>
<dbReference type="AlphaFoldDB" id="A0A0G0XL84"/>
<protein>
    <submittedName>
        <fullName evidence="2">Uncharacterized protein</fullName>
    </submittedName>
</protein>
<evidence type="ECO:0000313" key="3">
    <source>
        <dbReference type="Proteomes" id="UP000033930"/>
    </source>
</evidence>
<sequence>MKKNVEFKSWHGVLLLAILFVAIVLGIVQMVNQDVTSPDASFQRRGEQVEQLTQASCESAGGQWEACGSACRGEEAENPEVVCMELCQEYCYCREDHQCPVDHNCVEKIEEIGICEVEF</sequence>
<evidence type="ECO:0000313" key="2">
    <source>
        <dbReference type="EMBL" id="KKR97560.1"/>
    </source>
</evidence>
<proteinExistence type="predicted"/>
<evidence type="ECO:0000256" key="1">
    <source>
        <dbReference type="SAM" id="Phobius"/>
    </source>
</evidence>
<reference evidence="2 3" key="1">
    <citation type="journal article" date="2015" name="Nature">
        <title>rRNA introns, odd ribosomes, and small enigmatic genomes across a large radiation of phyla.</title>
        <authorList>
            <person name="Brown C.T."/>
            <person name="Hug L.A."/>
            <person name="Thomas B.C."/>
            <person name="Sharon I."/>
            <person name="Castelle C.J."/>
            <person name="Singh A."/>
            <person name="Wilkins M.J."/>
            <person name="Williams K.H."/>
            <person name="Banfield J.F."/>
        </authorList>
    </citation>
    <scope>NUCLEOTIDE SEQUENCE [LARGE SCALE GENOMIC DNA]</scope>
</reference>
<keyword evidence="1" id="KW-0812">Transmembrane</keyword>
<comment type="caution">
    <text evidence="2">The sequence shown here is derived from an EMBL/GenBank/DDBJ whole genome shotgun (WGS) entry which is preliminary data.</text>
</comment>
<keyword evidence="1" id="KW-1133">Transmembrane helix</keyword>
<keyword evidence="1" id="KW-0472">Membrane</keyword>
<dbReference type="EMBL" id="LCAW01000028">
    <property type="protein sequence ID" value="KKR97560.1"/>
    <property type="molecule type" value="Genomic_DNA"/>
</dbReference>
<dbReference type="Proteomes" id="UP000033930">
    <property type="component" value="Unassembled WGS sequence"/>
</dbReference>
<feature type="transmembrane region" description="Helical" evidence="1">
    <location>
        <begin position="12"/>
        <end position="31"/>
    </location>
</feature>